<comment type="caution">
    <text evidence="13">The sequence shown here is derived from an EMBL/GenBank/DDBJ whole genome shotgun (WGS) entry which is preliminary data.</text>
</comment>
<evidence type="ECO:0000256" key="3">
    <source>
        <dbReference type="ARBA" id="ARBA00022679"/>
    </source>
</evidence>
<gene>
    <name evidence="13" type="ORF">LZ496_02925</name>
</gene>
<evidence type="ECO:0000313" key="13">
    <source>
        <dbReference type="EMBL" id="MCL6697737.1"/>
    </source>
</evidence>
<keyword evidence="7" id="KW-0067">ATP-binding</keyword>
<dbReference type="EMBL" id="JAMGBA010000001">
    <property type="protein sequence ID" value="MCL6697737.1"/>
    <property type="molecule type" value="Genomic_DNA"/>
</dbReference>
<evidence type="ECO:0000256" key="8">
    <source>
        <dbReference type="ARBA" id="ARBA00022989"/>
    </source>
</evidence>
<keyword evidence="2" id="KW-0597">Phosphoprotein</keyword>
<keyword evidence="9" id="KW-0902">Two-component regulatory system</keyword>
<keyword evidence="3" id="KW-0808">Transferase</keyword>
<evidence type="ECO:0000313" key="14">
    <source>
        <dbReference type="Proteomes" id="UP001203410"/>
    </source>
</evidence>
<accession>A0ABT0RRU5</accession>
<evidence type="ECO:0000256" key="4">
    <source>
        <dbReference type="ARBA" id="ARBA00022692"/>
    </source>
</evidence>
<keyword evidence="8 11" id="KW-1133">Transmembrane helix</keyword>
<feature type="transmembrane region" description="Helical" evidence="11">
    <location>
        <begin position="69"/>
        <end position="90"/>
    </location>
</feature>
<organism evidence="13 14">
    <name type="scientific">Sphingomonas caseinilyticus</name>
    <dbReference type="NCBI Taxonomy" id="2908205"/>
    <lineage>
        <taxon>Bacteria</taxon>
        <taxon>Pseudomonadati</taxon>
        <taxon>Pseudomonadota</taxon>
        <taxon>Alphaproteobacteria</taxon>
        <taxon>Sphingomonadales</taxon>
        <taxon>Sphingomonadaceae</taxon>
        <taxon>Sphingomonas</taxon>
    </lineage>
</organism>
<evidence type="ECO:0000256" key="7">
    <source>
        <dbReference type="ARBA" id="ARBA00022840"/>
    </source>
</evidence>
<comment type="subcellular location">
    <subcellularLocation>
        <location evidence="1">Membrane</location>
        <topology evidence="1">Multi-pass membrane protein</topology>
    </subcellularLocation>
</comment>
<evidence type="ECO:0000256" key="2">
    <source>
        <dbReference type="ARBA" id="ARBA00022553"/>
    </source>
</evidence>
<evidence type="ECO:0000256" key="6">
    <source>
        <dbReference type="ARBA" id="ARBA00022777"/>
    </source>
</evidence>
<dbReference type="InterPro" id="IPR038318">
    <property type="entry name" value="KdpD_sf"/>
</dbReference>
<evidence type="ECO:0000259" key="12">
    <source>
        <dbReference type="Pfam" id="PF13493"/>
    </source>
</evidence>
<name>A0ABT0RRU5_9SPHN</name>
<dbReference type="InterPro" id="IPR025201">
    <property type="entry name" value="KdpD_TM"/>
</dbReference>
<evidence type="ECO:0000256" key="1">
    <source>
        <dbReference type="ARBA" id="ARBA00004141"/>
    </source>
</evidence>
<protein>
    <submittedName>
        <fullName evidence="13">DUF4118 domain-containing protein</fullName>
    </submittedName>
</protein>
<evidence type="ECO:0000256" key="5">
    <source>
        <dbReference type="ARBA" id="ARBA00022741"/>
    </source>
</evidence>
<feature type="transmembrane region" description="Helical" evidence="11">
    <location>
        <begin position="45"/>
        <end position="62"/>
    </location>
</feature>
<keyword evidence="10 11" id="KW-0472">Membrane</keyword>
<dbReference type="Gene3D" id="1.20.120.620">
    <property type="entry name" value="Backbone structure of the membrane domain of e. Coli histidine kinase receptor kdpd"/>
    <property type="match status" value="1"/>
</dbReference>
<proteinExistence type="predicted"/>
<evidence type="ECO:0000256" key="9">
    <source>
        <dbReference type="ARBA" id="ARBA00023012"/>
    </source>
</evidence>
<feature type="domain" description="Sensor protein KdpD transmembrane" evidence="12">
    <location>
        <begin position="24"/>
        <end position="117"/>
    </location>
</feature>
<keyword evidence="6" id="KW-0418">Kinase</keyword>
<evidence type="ECO:0000256" key="10">
    <source>
        <dbReference type="ARBA" id="ARBA00023136"/>
    </source>
</evidence>
<keyword evidence="5" id="KW-0547">Nucleotide-binding</keyword>
<dbReference type="Proteomes" id="UP001203410">
    <property type="component" value="Unassembled WGS sequence"/>
</dbReference>
<keyword evidence="4 11" id="KW-0812">Transmembrane</keyword>
<dbReference type="RefSeq" id="WP_249903093.1">
    <property type="nucleotide sequence ID" value="NZ_JAMGBA010000001.1"/>
</dbReference>
<reference evidence="13 14" key="1">
    <citation type="submission" date="2022-05" db="EMBL/GenBank/DDBJ databases">
        <authorList>
            <person name="Jo J.-H."/>
            <person name="Im W.-T."/>
        </authorList>
    </citation>
    <scope>NUCLEOTIDE SEQUENCE [LARGE SCALE GENOMIC DNA]</scope>
    <source>
        <strain evidence="13 14">NSE70-1</strain>
    </source>
</reference>
<feature type="transmembrane region" description="Helical" evidence="11">
    <location>
        <begin position="96"/>
        <end position="113"/>
    </location>
</feature>
<evidence type="ECO:0000256" key="11">
    <source>
        <dbReference type="SAM" id="Phobius"/>
    </source>
</evidence>
<keyword evidence="14" id="KW-1185">Reference proteome</keyword>
<sequence length="182" mass="19593">MFGKTIVGNWFLAPAITGRPAHFWSLVAIVIPTLIRASVQGPVTGVPLLIYVPFVLLSAIALSWRHSVAVALVSALVGSTLFIEPRFIILAGPTDWFEISAFLIATAMIIKFVHELKGTIVAEPGSPAAKFRNGIVFSSEGGDAWASWHGQRCTVRLGTKDEVAEMMQDYLAQCALGKKLAS</sequence>
<dbReference type="Pfam" id="PF13493">
    <property type="entry name" value="DUF4118"/>
    <property type="match status" value="1"/>
</dbReference>